<dbReference type="Proteomes" id="UP000050454">
    <property type="component" value="Unassembled WGS sequence"/>
</dbReference>
<proteinExistence type="predicted"/>
<dbReference type="InterPro" id="IPR010559">
    <property type="entry name" value="Sig_transdc_His_kin_internal"/>
</dbReference>
<dbReference type="EMBL" id="LGTQ01000009">
    <property type="protein sequence ID" value="KPM48054.1"/>
    <property type="molecule type" value="Genomic_DNA"/>
</dbReference>
<gene>
    <name evidence="4" type="ORF">AFM12_12735</name>
</gene>
<dbReference type="Pfam" id="PF07695">
    <property type="entry name" value="7TMR-DISM_7TM"/>
    <property type="match status" value="1"/>
</dbReference>
<accession>A0A0P7BTT9</accession>
<evidence type="ECO:0000256" key="1">
    <source>
        <dbReference type="SAM" id="Phobius"/>
    </source>
</evidence>
<dbReference type="GO" id="GO:0000155">
    <property type="term" value="F:phosphorelay sensor kinase activity"/>
    <property type="evidence" value="ECO:0007669"/>
    <property type="project" value="InterPro"/>
</dbReference>
<dbReference type="AlphaFoldDB" id="A0A0P7BTT9"/>
<feature type="transmembrane region" description="Helical" evidence="1">
    <location>
        <begin position="370"/>
        <end position="390"/>
    </location>
</feature>
<feature type="domain" description="Signal transduction histidine kinase internal region" evidence="2">
    <location>
        <begin position="411"/>
        <end position="486"/>
    </location>
</feature>
<evidence type="ECO:0000313" key="4">
    <source>
        <dbReference type="EMBL" id="KPM48054.1"/>
    </source>
</evidence>
<evidence type="ECO:0000259" key="2">
    <source>
        <dbReference type="Pfam" id="PF06580"/>
    </source>
</evidence>
<dbReference type="PANTHER" id="PTHR34220">
    <property type="entry name" value="SENSOR HISTIDINE KINASE YPDA"/>
    <property type="match status" value="1"/>
</dbReference>
<feature type="transmembrane region" description="Helical" evidence="1">
    <location>
        <begin position="334"/>
        <end position="355"/>
    </location>
</feature>
<feature type="transmembrane region" description="Helical" evidence="1">
    <location>
        <begin position="205"/>
        <end position="222"/>
    </location>
</feature>
<name>A0A0P7BTT9_9BACT</name>
<sequence length="620" mass="71666">MPVDTLHFYADAKLDSSLEKAYLETEKGISLEQIIQTSDGWQLWSNKLQPTPGKTQWIHFFVENLDPGNSKLFFANTSIDLIRFHVIIDSQIKTKTIGEMVPGYQLSGEQYIGYDTFDLPYGKVAEVFVEIPPVEGYFPFIKWLPKNTAYPRFSVGKTEQMMTSLAHYYSHNINELQIRNLYQGALILMTIICLFFLIRNRGNQLFLFYFLYVLAGLFYSLFQSRGYTYVGQFFQLIPALYKFGGELFFWAGLGAYFGFAAELMNIQTASLKTYRFIRKIMVALFITGLLIFTFLITHNNNAAFDWIKIYTRIPVLIFYVGFLIHLARNYRQNALLKYILIGNGLLIFFACIAWVKDIFDLMYWPGPLDHLFTLPFAMLLEIGVFAFAMAQKQKEDQEKVLKTEKAILETEMLALRSQMNPHFVFNSLNSIRNLVMKDQNEKAIDYLSRFSKLVRTILQQTQKKTINLDEELETLQLYIQSESDRLDTPLDFTIDIEKGLDLSEISFPPMLLQPVAENAIWHGLQTSKQKTKVIHVAVKRVDQNHLRIIISDNGIGRKANEKLKSEQNNSRISMGSEITAKRLQLFNEQGGARIEMSYNDLPNGQGTQVFFDYFLTTVFQ</sequence>
<dbReference type="PANTHER" id="PTHR34220:SF7">
    <property type="entry name" value="SENSOR HISTIDINE KINASE YPDA"/>
    <property type="match status" value="1"/>
</dbReference>
<feature type="transmembrane region" description="Helical" evidence="1">
    <location>
        <begin position="276"/>
        <end position="297"/>
    </location>
</feature>
<dbReference type="SUPFAM" id="SSF55874">
    <property type="entry name" value="ATPase domain of HSP90 chaperone/DNA topoisomerase II/histidine kinase"/>
    <property type="match status" value="1"/>
</dbReference>
<comment type="caution">
    <text evidence="4">The sequence shown here is derived from an EMBL/GenBank/DDBJ whole genome shotgun (WGS) entry which is preliminary data.</text>
</comment>
<dbReference type="GO" id="GO:0016020">
    <property type="term" value="C:membrane"/>
    <property type="evidence" value="ECO:0007669"/>
    <property type="project" value="InterPro"/>
</dbReference>
<evidence type="ECO:0000259" key="3">
    <source>
        <dbReference type="Pfam" id="PF07695"/>
    </source>
</evidence>
<feature type="transmembrane region" description="Helical" evidence="1">
    <location>
        <begin position="309"/>
        <end position="327"/>
    </location>
</feature>
<feature type="transmembrane region" description="Helical" evidence="1">
    <location>
        <begin position="247"/>
        <end position="264"/>
    </location>
</feature>
<protein>
    <recommendedName>
        <fullName evidence="6">Signal transduction histidine kinase internal region domain-containing protein</fullName>
    </recommendedName>
</protein>
<reference evidence="4 5" key="1">
    <citation type="submission" date="2015-07" db="EMBL/GenBank/DDBJ databases">
        <title>The draft genome sequence of Leadbetterella sp. JN14-9.</title>
        <authorList>
            <person name="Liu Y."/>
            <person name="Du J."/>
            <person name="Shao Z."/>
        </authorList>
    </citation>
    <scope>NUCLEOTIDE SEQUENCE [LARGE SCALE GENOMIC DNA]</scope>
    <source>
        <strain evidence="4 5">JN14-9</strain>
    </source>
</reference>
<evidence type="ECO:0008006" key="6">
    <source>
        <dbReference type="Google" id="ProtNLM"/>
    </source>
</evidence>
<dbReference type="STRING" id="1605367.AFM12_12735"/>
<feature type="transmembrane region" description="Helical" evidence="1">
    <location>
        <begin position="181"/>
        <end position="198"/>
    </location>
</feature>
<feature type="domain" description="7TM-DISM receptor extracellular" evidence="3">
    <location>
        <begin position="180"/>
        <end position="391"/>
    </location>
</feature>
<keyword evidence="1" id="KW-1133">Transmembrane helix</keyword>
<keyword evidence="5" id="KW-1185">Reference proteome</keyword>
<dbReference type="InterPro" id="IPR050640">
    <property type="entry name" value="Bact_2-comp_sensor_kinase"/>
</dbReference>
<organism evidence="4 5">
    <name type="scientific">Jiulongibacter sediminis</name>
    <dbReference type="NCBI Taxonomy" id="1605367"/>
    <lineage>
        <taxon>Bacteria</taxon>
        <taxon>Pseudomonadati</taxon>
        <taxon>Bacteroidota</taxon>
        <taxon>Cytophagia</taxon>
        <taxon>Cytophagales</taxon>
        <taxon>Leadbetterellaceae</taxon>
        <taxon>Jiulongibacter</taxon>
    </lineage>
</organism>
<evidence type="ECO:0000313" key="5">
    <source>
        <dbReference type="Proteomes" id="UP000050454"/>
    </source>
</evidence>
<dbReference type="Gene3D" id="3.30.565.10">
    <property type="entry name" value="Histidine kinase-like ATPase, C-terminal domain"/>
    <property type="match status" value="1"/>
</dbReference>
<dbReference type="InterPro" id="IPR011623">
    <property type="entry name" value="7TMR_DISM_rcpt_extracell_dom1"/>
</dbReference>
<dbReference type="InterPro" id="IPR036890">
    <property type="entry name" value="HATPase_C_sf"/>
</dbReference>
<keyword evidence="1" id="KW-0812">Transmembrane</keyword>
<keyword evidence="1" id="KW-0472">Membrane</keyword>
<dbReference type="Pfam" id="PF06580">
    <property type="entry name" value="His_kinase"/>
    <property type="match status" value="1"/>
</dbReference>